<dbReference type="Pfam" id="PF00188">
    <property type="entry name" value="CAP"/>
    <property type="match status" value="2"/>
</dbReference>
<feature type="domain" description="SCP" evidence="2">
    <location>
        <begin position="52"/>
        <end position="217"/>
    </location>
</feature>
<evidence type="ECO:0000256" key="1">
    <source>
        <dbReference type="SAM" id="SignalP"/>
    </source>
</evidence>
<dbReference type="STRING" id="29170.A0A368GTM3"/>
<dbReference type="CDD" id="cd05380">
    <property type="entry name" value="CAP_euk"/>
    <property type="match status" value="2"/>
</dbReference>
<dbReference type="OrthoDB" id="414826at2759"/>
<dbReference type="SUPFAM" id="SSF55797">
    <property type="entry name" value="PR-1-like"/>
    <property type="match status" value="2"/>
</dbReference>
<keyword evidence="4" id="KW-1185">Reference proteome</keyword>
<evidence type="ECO:0000313" key="3">
    <source>
        <dbReference type="EMBL" id="RCN46649.1"/>
    </source>
</evidence>
<gene>
    <name evidence="3" type="ORF">ANCCAN_07277</name>
</gene>
<protein>
    <recommendedName>
        <fullName evidence="2">SCP domain-containing protein</fullName>
    </recommendedName>
</protein>
<dbReference type="InterPro" id="IPR001283">
    <property type="entry name" value="CRISP-related"/>
</dbReference>
<dbReference type="InterPro" id="IPR035940">
    <property type="entry name" value="CAP_sf"/>
</dbReference>
<accession>A0A368GTM3</accession>
<organism evidence="3 4">
    <name type="scientific">Ancylostoma caninum</name>
    <name type="common">Dog hookworm</name>
    <dbReference type="NCBI Taxonomy" id="29170"/>
    <lineage>
        <taxon>Eukaryota</taxon>
        <taxon>Metazoa</taxon>
        <taxon>Ecdysozoa</taxon>
        <taxon>Nematoda</taxon>
        <taxon>Chromadorea</taxon>
        <taxon>Rhabditida</taxon>
        <taxon>Rhabditina</taxon>
        <taxon>Rhabditomorpha</taxon>
        <taxon>Strongyloidea</taxon>
        <taxon>Ancylostomatidae</taxon>
        <taxon>Ancylostomatinae</taxon>
        <taxon>Ancylostoma</taxon>
    </lineage>
</organism>
<feature type="signal peptide" evidence="1">
    <location>
        <begin position="1"/>
        <end position="20"/>
    </location>
</feature>
<sequence>MAMEPLRILLLYAFGTLTEAKGRVESFNEVYSLAKPVTLGLAFGCVGMTSDKDREEILSLHNEYRANLTKGVTIIKIDGTKKHVLPAAKNMYELEWDCDLEAKAEDAMNMTCKYAARRRYKNYGHTKGKWQVCIKFNKPVEEYGVPGVLESWWQEGLLFDNVNRRYNEFGAENFVNMASGRNTKIGCAVKKQGQRADVYCLYDLFVCTYTDLIKFLNHIKFLNDLRPLREEAIVYEAGNGCKTDADCTTYKNSKCKPSGLCHGVPEPGYKEKSEALETTCLSEKETGMTEEIRNYLLDIHNKYRSSVARGLEPDMLGTFTPKAKKMVKLGYDCYLEKVALRTASACPPVRTDQKVFFWNIHKVSNSKMSNMEAAKEAMNAWINELRHYGIGPQNVFNQFHYWRDSDPYYALYVPTQDYAHMVVEGNDRLGCIIKDCEGEKYVHCFLGFRRTEVMGKKPYEEGMPCTKSSDCTGNVTCFAEEALCSAP</sequence>
<evidence type="ECO:0000313" key="4">
    <source>
        <dbReference type="Proteomes" id="UP000252519"/>
    </source>
</evidence>
<reference evidence="3 4" key="1">
    <citation type="submission" date="2014-10" db="EMBL/GenBank/DDBJ databases">
        <title>Draft genome of the hookworm Ancylostoma caninum.</title>
        <authorList>
            <person name="Mitreva M."/>
        </authorList>
    </citation>
    <scope>NUCLEOTIDE SEQUENCE [LARGE SCALE GENOMIC DNA]</scope>
    <source>
        <strain evidence="3 4">Baltimore</strain>
    </source>
</reference>
<dbReference type="AlphaFoldDB" id="A0A368GTM3"/>
<name>A0A368GTM3_ANCCA</name>
<proteinExistence type="predicted"/>
<comment type="caution">
    <text evidence="3">The sequence shown here is derived from an EMBL/GenBank/DDBJ whole genome shotgun (WGS) entry which is preliminary data.</text>
</comment>
<dbReference type="PANTHER" id="PTHR10334">
    <property type="entry name" value="CYSTEINE-RICH SECRETORY PROTEIN-RELATED"/>
    <property type="match status" value="1"/>
</dbReference>
<dbReference type="Proteomes" id="UP000252519">
    <property type="component" value="Unassembled WGS sequence"/>
</dbReference>
<dbReference type="EMBL" id="JOJR01000075">
    <property type="protein sequence ID" value="RCN46649.1"/>
    <property type="molecule type" value="Genomic_DNA"/>
</dbReference>
<keyword evidence="1" id="KW-0732">Signal</keyword>
<feature type="domain" description="SCP" evidence="2">
    <location>
        <begin position="291"/>
        <end position="451"/>
    </location>
</feature>
<evidence type="ECO:0000259" key="2">
    <source>
        <dbReference type="SMART" id="SM00198"/>
    </source>
</evidence>
<feature type="chain" id="PRO_5016644739" description="SCP domain-containing protein" evidence="1">
    <location>
        <begin position="21"/>
        <end position="487"/>
    </location>
</feature>
<dbReference type="InterPro" id="IPR014044">
    <property type="entry name" value="CAP_dom"/>
</dbReference>
<dbReference type="Gene3D" id="3.40.33.10">
    <property type="entry name" value="CAP"/>
    <property type="match status" value="2"/>
</dbReference>
<dbReference type="SMART" id="SM00198">
    <property type="entry name" value="SCP"/>
    <property type="match status" value="2"/>
</dbReference>